<dbReference type="PANTHER" id="PTHR10151">
    <property type="entry name" value="ECTONUCLEOTIDE PYROPHOSPHATASE/PHOSPHODIESTERASE"/>
    <property type="match status" value="1"/>
</dbReference>
<reference evidence="2 3" key="1">
    <citation type="submission" date="2019-07" db="EMBL/GenBank/DDBJ databases">
        <title>Genomic Encyclopedia of Type Strains, Phase I: the one thousand microbial genomes (KMG-I) project.</title>
        <authorList>
            <person name="Kyrpides N."/>
        </authorList>
    </citation>
    <scope>NUCLEOTIDE SEQUENCE [LARGE SCALE GENOMIC DNA]</scope>
    <source>
        <strain evidence="2 3">DSM 375</strain>
    </source>
</reference>
<dbReference type="GO" id="GO:0016787">
    <property type="term" value="F:hydrolase activity"/>
    <property type="evidence" value="ECO:0007669"/>
    <property type="project" value="UniProtKB-ARBA"/>
</dbReference>
<dbReference type="InterPro" id="IPR017850">
    <property type="entry name" value="Alkaline_phosphatase_core_sf"/>
</dbReference>
<gene>
    <name evidence="2" type="ORF">LX59_02636</name>
</gene>
<dbReference type="EMBL" id="VLKG01000011">
    <property type="protein sequence ID" value="TWH64229.1"/>
    <property type="molecule type" value="Genomic_DNA"/>
</dbReference>
<keyword evidence="1" id="KW-0732">Signal</keyword>
<evidence type="ECO:0000256" key="1">
    <source>
        <dbReference type="SAM" id="SignalP"/>
    </source>
</evidence>
<dbReference type="PROSITE" id="PS51642">
    <property type="entry name" value="HEMOPEXIN_2"/>
    <property type="match status" value="4"/>
</dbReference>
<dbReference type="Gene3D" id="3.40.720.10">
    <property type="entry name" value="Alkaline Phosphatase, subunit A"/>
    <property type="match status" value="1"/>
</dbReference>
<name>A0A562HZL4_9GAMM</name>
<accession>A0A562HZL4</accession>
<organism evidence="2 3">
    <name type="scientific">Azomonas agilis</name>
    <dbReference type="NCBI Taxonomy" id="116849"/>
    <lineage>
        <taxon>Bacteria</taxon>
        <taxon>Pseudomonadati</taxon>
        <taxon>Pseudomonadota</taxon>
        <taxon>Gammaproteobacteria</taxon>
        <taxon>Pseudomonadales</taxon>
        <taxon>Pseudomonadaceae</taxon>
        <taxon>Azomonas</taxon>
    </lineage>
</organism>
<dbReference type="SMART" id="SM00120">
    <property type="entry name" value="HX"/>
    <property type="match status" value="4"/>
</dbReference>
<feature type="chain" id="PRO_5021719005" evidence="1">
    <location>
        <begin position="20"/>
        <end position="666"/>
    </location>
</feature>
<dbReference type="Proteomes" id="UP000319627">
    <property type="component" value="Unassembled WGS sequence"/>
</dbReference>
<sequence length="666" mass="73272">MARLLVLLVLLCLSSMTQAGANKVLLFGIDGLKVDALNALAPPNLMALARQGIYSTQSLAPDISLSGPGWATLLTGVERDKHGVVDNEFGGRNFVYAPHLLTLIKRQNPQLMTAYAYNWGPLYKKFQPEADLSYSGPPEDDAGLMNQAAQWLQQRDDLDVLSTYFYNLDEAGHRFGFNATIPQYRDQLLKADAALGQLLAAINARPNRAKERWLIMVVTDHGGSGTQHGENRPEHRRVPLIMAGDGIAAQSKAFIPLALRQVDIVPTILAHLGLQTQGLDLDGKPYQPQAYAFQTGVNLLANPDAEYGSAYTDPNYDPDIPGWHKGGRQTVMSAGVRSALPARGRNIFVGLGTGSLTQVIPLPPEAAGRNFQLQAQLGASAYSKHDVQLHVRFRGPFPRAAVQGVDGACYFLRGDRVERFDYQTDRVSSGYPRLIAEQWPDLARFQGGARDIEAAFNAGNGKAYFFKGSQFLRYDLESNKADSGYPQSIAAAWPGLERFRRGARDLDAALAVSEQEIYFFQGSQFIRYDLKAGRAAADYPLEISDLTWPGLAVWPLGIDAAVRRDSETAYLFNGHEYIRFSLKRHEADNRVPRAVNNSSWTGIQNFNQSFGGSAPLSSSERNGQWHMRRVQGQVPVGAVAAEVELRFLHEGSGGFPFADALEFRVD</sequence>
<dbReference type="Pfam" id="PF01663">
    <property type="entry name" value="Phosphodiest"/>
    <property type="match status" value="1"/>
</dbReference>
<evidence type="ECO:0000313" key="3">
    <source>
        <dbReference type="Proteomes" id="UP000319627"/>
    </source>
</evidence>
<dbReference type="SUPFAM" id="SSF53649">
    <property type="entry name" value="Alkaline phosphatase-like"/>
    <property type="match status" value="1"/>
</dbReference>
<feature type="signal peptide" evidence="1">
    <location>
        <begin position="1"/>
        <end position="19"/>
    </location>
</feature>
<dbReference type="PANTHER" id="PTHR10151:SF120">
    <property type="entry name" value="BIS(5'-ADENOSYL)-TRIPHOSPHATASE"/>
    <property type="match status" value="1"/>
</dbReference>
<dbReference type="SUPFAM" id="SSF50923">
    <property type="entry name" value="Hemopexin-like domain"/>
    <property type="match status" value="1"/>
</dbReference>
<evidence type="ECO:0000313" key="2">
    <source>
        <dbReference type="EMBL" id="TWH64229.1"/>
    </source>
</evidence>
<dbReference type="Gene3D" id="2.110.10.10">
    <property type="entry name" value="Hemopexin-like domain"/>
    <property type="match status" value="2"/>
</dbReference>
<dbReference type="InterPro" id="IPR018487">
    <property type="entry name" value="Hemopexin-like_repeat"/>
</dbReference>
<keyword evidence="3" id="KW-1185">Reference proteome</keyword>
<protein>
    <submittedName>
        <fullName evidence="2">Hemopexin</fullName>
    </submittedName>
</protein>
<dbReference type="InterPro" id="IPR036375">
    <property type="entry name" value="Hemopexin-like_dom_sf"/>
</dbReference>
<proteinExistence type="predicted"/>
<dbReference type="AlphaFoldDB" id="A0A562HZL4"/>
<comment type="caution">
    <text evidence="2">The sequence shown here is derived from an EMBL/GenBank/DDBJ whole genome shotgun (WGS) entry which is preliminary data.</text>
</comment>
<dbReference type="InterPro" id="IPR002591">
    <property type="entry name" value="Phosphodiest/P_Trfase"/>
</dbReference>
<dbReference type="RefSeq" id="WP_144572530.1">
    <property type="nucleotide sequence ID" value="NZ_VLKG01000011.1"/>
</dbReference>
<dbReference type="Pfam" id="PF00045">
    <property type="entry name" value="Hemopexin"/>
    <property type="match status" value="3"/>
</dbReference>
<dbReference type="OrthoDB" id="1956004at2"/>